<evidence type="ECO:0000313" key="1">
    <source>
        <dbReference type="EMBL" id="MBB4659169.1"/>
    </source>
</evidence>
<evidence type="ECO:0000313" key="2">
    <source>
        <dbReference type="Proteomes" id="UP000563524"/>
    </source>
</evidence>
<evidence type="ECO:0008006" key="3">
    <source>
        <dbReference type="Google" id="ProtNLM"/>
    </source>
</evidence>
<protein>
    <recommendedName>
        <fullName evidence="3">Lipoprotein</fullName>
    </recommendedName>
</protein>
<accession>A0A840I2V2</accession>
<dbReference type="Proteomes" id="UP000563524">
    <property type="component" value="Unassembled WGS sequence"/>
</dbReference>
<gene>
    <name evidence="1" type="ORF">GGQ59_001694</name>
</gene>
<reference evidence="1 2" key="1">
    <citation type="submission" date="2020-08" db="EMBL/GenBank/DDBJ databases">
        <title>Genomic Encyclopedia of Type Strains, Phase IV (KMG-IV): sequencing the most valuable type-strain genomes for metagenomic binning, comparative biology and taxonomic classification.</title>
        <authorList>
            <person name="Goeker M."/>
        </authorList>
    </citation>
    <scope>NUCLEOTIDE SEQUENCE [LARGE SCALE GENOMIC DNA]</scope>
    <source>
        <strain evidence="1 2">DSM 102850</strain>
    </source>
</reference>
<keyword evidence="2" id="KW-1185">Reference proteome</keyword>
<dbReference type="EMBL" id="JACHOB010000003">
    <property type="protein sequence ID" value="MBB4659169.1"/>
    <property type="molecule type" value="Genomic_DNA"/>
</dbReference>
<name>A0A840I2V2_9PROT</name>
<sequence>MGKSMRPPLWILALCVLAACETYYIPVPDWNGDGKGEMLRIPTTSAARCEVRDADRASCISDCNERYLHGSEPYGRCVARCDAKLRACGASSGRRDPAGLSQAARAD</sequence>
<comment type="caution">
    <text evidence="1">The sequence shown here is derived from an EMBL/GenBank/DDBJ whole genome shotgun (WGS) entry which is preliminary data.</text>
</comment>
<dbReference type="PROSITE" id="PS51257">
    <property type="entry name" value="PROKAR_LIPOPROTEIN"/>
    <property type="match status" value="1"/>
</dbReference>
<proteinExistence type="predicted"/>
<dbReference type="AlphaFoldDB" id="A0A840I2V2"/>
<organism evidence="1 2">
    <name type="scientific">Parvularcula dongshanensis</name>
    <dbReference type="NCBI Taxonomy" id="1173995"/>
    <lineage>
        <taxon>Bacteria</taxon>
        <taxon>Pseudomonadati</taxon>
        <taxon>Pseudomonadota</taxon>
        <taxon>Alphaproteobacteria</taxon>
        <taxon>Parvularculales</taxon>
        <taxon>Parvularculaceae</taxon>
        <taxon>Parvularcula</taxon>
    </lineage>
</organism>